<accession>A0A830HF10</accession>
<dbReference type="AlphaFoldDB" id="A0A830HF10"/>
<evidence type="ECO:0000256" key="1">
    <source>
        <dbReference type="SAM" id="MobiDB-lite"/>
    </source>
</evidence>
<feature type="region of interest" description="Disordered" evidence="1">
    <location>
        <begin position="1"/>
        <end position="23"/>
    </location>
</feature>
<proteinExistence type="predicted"/>
<dbReference type="EMBL" id="BNJQ01000010">
    <property type="protein sequence ID" value="GHP05644.1"/>
    <property type="molecule type" value="Genomic_DNA"/>
</dbReference>
<organism evidence="2 3">
    <name type="scientific">Pycnococcus provasolii</name>
    <dbReference type="NCBI Taxonomy" id="41880"/>
    <lineage>
        <taxon>Eukaryota</taxon>
        <taxon>Viridiplantae</taxon>
        <taxon>Chlorophyta</taxon>
        <taxon>Pseudoscourfieldiophyceae</taxon>
        <taxon>Pseudoscourfieldiales</taxon>
        <taxon>Pycnococcaceae</taxon>
        <taxon>Pycnococcus</taxon>
    </lineage>
</organism>
<feature type="compositionally biased region" description="Polar residues" evidence="1">
    <location>
        <begin position="9"/>
        <end position="22"/>
    </location>
</feature>
<protein>
    <submittedName>
        <fullName evidence="2">Uncharacterized protein</fullName>
    </submittedName>
</protein>
<comment type="caution">
    <text evidence="2">The sequence shown here is derived from an EMBL/GenBank/DDBJ whole genome shotgun (WGS) entry which is preliminary data.</text>
</comment>
<feature type="compositionally biased region" description="Acidic residues" evidence="1">
    <location>
        <begin position="100"/>
        <end position="110"/>
    </location>
</feature>
<reference evidence="2" key="1">
    <citation type="submission" date="2020-10" db="EMBL/GenBank/DDBJ databases">
        <title>Unveiling of a novel bifunctional photoreceptor, Dualchrome1, isolated from a cosmopolitan green alga.</title>
        <authorList>
            <person name="Suzuki S."/>
            <person name="Kawachi M."/>
        </authorList>
    </citation>
    <scope>NUCLEOTIDE SEQUENCE</scope>
    <source>
        <strain evidence="2">NIES 2893</strain>
    </source>
</reference>
<evidence type="ECO:0000313" key="2">
    <source>
        <dbReference type="EMBL" id="GHP05644.1"/>
    </source>
</evidence>
<feature type="compositionally biased region" description="Polar residues" evidence="1">
    <location>
        <begin position="85"/>
        <end position="95"/>
    </location>
</feature>
<sequence length="166" mass="18360">MRTRITPYTVATESESPDNDNFVTAPRASHTFRFEDDDEVIVQHHYNHNQNKVVKTQTPQSGVLSVRERLALYNQEVKAHAGKDTSANTHVLSKQTTIETVDDYDDDEETASLPPLEVPTPTPAPASSATPTGQRATRAVSWMKELKKGGRKPRVALKDVCTNSSS</sequence>
<gene>
    <name evidence="2" type="ORF">PPROV_000439400</name>
</gene>
<dbReference type="Proteomes" id="UP000660262">
    <property type="component" value="Unassembled WGS sequence"/>
</dbReference>
<evidence type="ECO:0000313" key="3">
    <source>
        <dbReference type="Proteomes" id="UP000660262"/>
    </source>
</evidence>
<feature type="region of interest" description="Disordered" evidence="1">
    <location>
        <begin position="80"/>
        <end position="166"/>
    </location>
</feature>
<name>A0A830HF10_9CHLO</name>
<keyword evidence="3" id="KW-1185">Reference proteome</keyword>